<feature type="transmembrane region" description="Helical" evidence="6">
    <location>
        <begin position="271"/>
        <end position="290"/>
    </location>
</feature>
<gene>
    <name evidence="6 8" type="primary">ccsA</name>
</gene>
<evidence type="ECO:0000256" key="2">
    <source>
        <dbReference type="ARBA" id="ARBA00022692"/>
    </source>
</evidence>
<feature type="transmembrane region" description="Helical" evidence="6">
    <location>
        <begin position="97"/>
        <end position="118"/>
    </location>
</feature>
<dbReference type="GO" id="GO:0017004">
    <property type="term" value="P:cytochrome complex assembly"/>
    <property type="evidence" value="ECO:0007669"/>
    <property type="project" value="UniProtKB-UniRule"/>
</dbReference>
<evidence type="ECO:0000256" key="4">
    <source>
        <dbReference type="ARBA" id="ARBA00022989"/>
    </source>
</evidence>
<comment type="similarity">
    <text evidence="6">Belongs to the CcmF/CycK/Ccl1/NrfE/CcsA family.</text>
</comment>
<dbReference type="GO" id="GO:0042651">
    <property type="term" value="C:thylakoid membrane"/>
    <property type="evidence" value="ECO:0007669"/>
    <property type="project" value="UniProtKB-UniRule"/>
</dbReference>
<dbReference type="AlphaFoldDB" id="A0A3R5U9P3"/>
<dbReference type="NCBIfam" id="TIGR03144">
    <property type="entry name" value="cytochr_II_ccsB"/>
    <property type="match status" value="1"/>
</dbReference>
<feature type="transmembrane region" description="Helical" evidence="6">
    <location>
        <begin position="138"/>
        <end position="164"/>
    </location>
</feature>
<keyword evidence="6" id="KW-0793">Thylakoid</keyword>
<evidence type="ECO:0000256" key="5">
    <source>
        <dbReference type="ARBA" id="ARBA00023136"/>
    </source>
</evidence>
<dbReference type="PANTHER" id="PTHR30071">
    <property type="entry name" value="HEME EXPORTER PROTEIN C"/>
    <property type="match status" value="1"/>
</dbReference>
<feature type="transmembrane region" description="Helical" evidence="6">
    <location>
        <begin position="14"/>
        <end position="33"/>
    </location>
</feature>
<dbReference type="GO" id="GO:0005886">
    <property type="term" value="C:plasma membrane"/>
    <property type="evidence" value="ECO:0007669"/>
    <property type="project" value="TreeGrafter"/>
</dbReference>
<evidence type="ECO:0000256" key="1">
    <source>
        <dbReference type="ARBA" id="ARBA00004141"/>
    </source>
</evidence>
<dbReference type="Pfam" id="PF01578">
    <property type="entry name" value="Cytochrom_C_asm"/>
    <property type="match status" value="1"/>
</dbReference>
<dbReference type="HAMAP" id="MF_01391">
    <property type="entry name" value="CytC_CcsA"/>
    <property type="match status" value="1"/>
</dbReference>
<comment type="subunit">
    <text evidence="6">May interact with Ccs1.</text>
</comment>
<protein>
    <recommendedName>
        <fullName evidence="6">Cytochrome c biogenesis protein CcsA</fullName>
    </recommendedName>
</protein>
<dbReference type="PANTHER" id="PTHR30071:SF1">
    <property type="entry name" value="CYTOCHROME B_B6 PROTEIN-RELATED"/>
    <property type="match status" value="1"/>
</dbReference>
<evidence type="ECO:0000256" key="3">
    <source>
        <dbReference type="ARBA" id="ARBA00022748"/>
    </source>
</evidence>
<dbReference type="RefSeq" id="YP_009550786.1">
    <property type="nucleotide sequence ID" value="NC_040297.1"/>
</dbReference>
<keyword evidence="5 6" id="KW-0472">Membrane</keyword>
<dbReference type="InterPro" id="IPR017562">
    <property type="entry name" value="Cyt_c_biogenesis_CcsA"/>
</dbReference>
<evidence type="ECO:0000313" key="8">
    <source>
        <dbReference type="EMBL" id="QAA11719.1"/>
    </source>
</evidence>
<feature type="domain" description="Cytochrome c assembly protein" evidence="7">
    <location>
        <begin position="69"/>
        <end position="298"/>
    </location>
</feature>
<keyword evidence="8" id="KW-0934">Plastid</keyword>
<feature type="transmembrane region" description="Helical" evidence="6">
    <location>
        <begin position="212"/>
        <end position="231"/>
    </location>
</feature>
<comment type="function">
    <text evidence="6">Required during biogenesis of c-type cytochromes (cytochrome c6 and cytochrome f) at the step of heme attachment.</text>
</comment>
<comment type="subcellular location">
    <subcellularLocation>
        <location evidence="6">Cellular thylakoid membrane</location>
        <topology evidence="6">Multi-pass membrane protein</topology>
    </subcellularLocation>
    <subcellularLocation>
        <location evidence="1">Membrane</location>
        <topology evidence="1">Multi-pass membrane protein</topology>
    </subcellularLocation>
</comment>
<dbReference type="InterPro" id="IPR045062">
    <property type="entry name" value="Cyt_c_biogenesis_CcsA/CcmC"/>
</dbReference>
<feature type="transmembrane region" description="Helical" evidence="6">
    <location>
        <begin position="40"/>
        <end position="59"/>
    </location>
</feature>
<name>A0A3R5U9P3_9STRA</name>
<dbReference type="InterPro" id="IPR002541">
    <property type="entry name" value="Cyt_c_assembly"/>
</dbReference>
<proteinExistence type="inferred from homology"/>
<dbReference type="GO" id="GO:0020037">
    <property type="term" value="F:heme binding"/>
    <property type="evidence" value="ECO:0007669"/>
    <property type="project" value="InterPro"/>
</dbReference>
<sequence length="304" mass="34118">MNSYLQIESFVTNILLYILLFTLFSVWLNFFFFKQKIFSVISKVSTITSVVLLIGILGGRWATAHYFPLSNLYESILFLCTILLIGQFIAEIKLSTQLLGCLNLPLVFGLYRFATSVLPPEMRKATGLPPSLQSNWLMMHVSIIMTSYAVLILGSLLSVLFLLLNQFKPTVKTKNLINSNVSLQSNDSETQIATSSFTESLQNILDAWSYRLIGLGFPLLTIGIISGAIWANEAWGAYWSWDPKESWALITWLVFAIYLHARLVKGWAKKNAAIIGSVGFFVIWICYLGVNFLSKGLHSYGLIG</sequence>
<evidence type="ECO:0000259" key="7">
    <source>
        <dbReference type="Pfam" id="PF01578"/>
    </source>
</evidence>
<dbReference type="EMBL" id="MK281455">
    <property type="protein sequence ID" value="QAA11719.1"/>
    <property type="molecule type" value="Genomic_DNA"/>
</dbReference>
<evidence type="ECO:0000256" key="6">
    <source>
        <dbReference type="HAMAP-Rule" id="MF_01391"/>
    </source>
</evidence>
<reference evidence="8" key="1">
    <citation type="journal article" date="2019" name="Genome Biol. Evol.">
        <title>Plastid Genomes and Proteins Illuminate the Evolution of Eustigmatophyte Algae and Their Bacterial Endosymbionts.</title>
        <authorList>
            <person name="Sevcikova T."/>
            <person name="Yurchenko T."/>
            <person name="Fawley K.P."/>
            <person name="Amaral R."/>
            <person name="Strnad H."/>
            <person name="Santos L.M."/>
            <person name="Fawley M.W."/>
            <person name="Elias M."/>
        </authorList>
    </citation>
    <scope>NUCLEOTIDE SEQUENCE</scope>
</reference>
<accession>A0A3R5U9P3</accession>
<feature type="transmembrane region" description="Helical" evidence="6">
    <location>
        <begin position="246"/>
        <end position="264"/>
    </location>
</feature>
<geneLocation type="plastid" evidence="8"/>
<dbReference type="GeneID" id="38947867"/>
<organism evidence="8">
    <name type="scientific">Eustigmatophyceae sp. Mont 10/10-1w</name>
    <dbReference type="NCBI Taxonomy" id="2506145"/>
    <lineage>
        <taxon>Eukaryota</taxon>
        <taxon>Sar</taxon>
        <taxon>Stramenopiles</taxon>
        <taxon>Ochrophyta</taxon>
        <taxon>Eustigmatophyceae</taxon>
    </lineage>
</organism>
<keyword evidence="4 6" id="KW-1133">Transmembrane helix</keyword>
<keyword evidence="3 6" id="KW-0201">Cytochrome c-type biogenesis</keyword>
<keyword evidence="2 6" id="KW-0812">Transmembrane</keyword>
<feature type="transmembrane region" description="Helical" evidence="6">
    <location>
        <begin position="71"/>
        <end position="90"/>
    </location>
</feature>